<evidence type="ECO:0000313" key="10">
    <source>
        <dbReference type="Proteomes" id="UP000184476"/>
    </source>
</evidence>
<organism evidence="9 10">
    <name type="scientific">Seinonella peptonophila</name>
    <dbReference type="NCBI Taxonomy" id="112248"/>
    <lineage>
        <taxon>Bacteria</taxon>
        <taxon>Bacillati</taxon>
        <taxon>Bacillota</taxon>
        <taxon>Bacilli</taxon>
        <taxon>Bacillales</taxon>
        <taxon>Thermoactinomycetaceae</taxon>
        <taxon>Seinonella</taxon>
    </lineage>
</organism>
<dbReference type="EC" id="2.7.11.1" evidence="1"/>
<dbReference type="EMBL" id="FQVL01000006">
    <property type="protein sequence ID" value="SHF00485.1"/>
    <property type="molecule type" value="Genomic_DNA"/>
</dbReference>
<feature type="transmembrane region" description="Helical" evidence="7">
    <location>
        <begin position="288"/>
        <end position="307"/>
    </location>
</feature>
<dbReference type="GO" id="GO:0004674">
    <property type="term" value="F:protein serine/threonine kinase activity"/>
    <property type="evidence" value="ECO:0007669"/>
    <property type="project" value="UniProtKB-KW"/>
</dbReference>
<dbReference type="Proteomes" id="UP000184476">
    <property type="component" value="Unassembled WGS sequence"/>
</dbReference>
<feature type="compositionally biased region" description="Low complexity" evidence="6">
    <location>
        <begin position="386"/>
        <end position="396"/>
    </location>
</feature>
<evidence type="ECO:0000256" key="1">
    <source>
        <dbReference type="ARBA" id="ARBA00012513"/>
    </source>
</evidence>
<keyword evidence="7" id="KW-0472">Membrane</keyword>
<feature type="region of interest" description="Disordered" evidence="6">
    <location>
        <begin position="355"/>
        <end position="424"/>
    </location>
</feature>
<dbReference type="PANTHER" id="PTHR43671">
    <property type="entry name" value="SERINE/THREONINE-PROTEIN KINASE NEK"/>
    <property type="match status" value="1"/>
</dbReference>
<keyword evidence="5" id="KW-0067">ATP-binding</keyword>
<proteinExistence type="predicted"/>
<evidence type="ECO:0000313" key="9">
    <source>
        <dbReference type="EMBL" id="SHF00485.1"/>
    </source>
</evidence>
<evidence type="ECO:0000256" key="7">
    <source>
        <dbReference type="SAM" id="Phobius"/>
    </source>
</evidence>
<evidence type="ECO:0000256" key="5">
    <source>
        <dbReference type="ARBA" id="ARBA00022840"/>
    </source>
</evidence>
<protein>
    <recommendedName>
        <fullName evidence="1">non-specific serine/threonine protein kinase</fullName>
        <ecNumber evidence="1">2.7.11.1</ecNumber>
    </recommendedName>
</protein>
<keyword evidence="7" id="KW-0812">Transmembrane</keyword>
<sequence>MFTNRRYDQLQLIEESETGKLFRAKDTIENRFVLIKTVLKQTVRPVRNMNTFKEIEHTNLIKIYDIETDEQPPYIVMEDMQGESLQSMIKNEAPLPVDKALAIAIQLCDALAYIHDMGIQHQQVQPRHIFCTKQGIFKLLYMEAPNLHEDQHLLIEDEVRFYLAPEQYQGFYLSNSTDLYALSIVLYEMVTGKTPTQNGRDHQVLVDQAIFDPDHIGVELPAELIKLIQQGISIRRYKRFQSAEEMRQKLLNVYYQVCQTSIVKSSASQKQVENGSNEKLKFVQIKQYRWRIVGTVAVMMFVFLLVGNSVMDRNLFSVPETKSQHDFVTKSIYAPYEQPERMELKELHAITNKKSDRQTIVKKSDRQTEHKQESKLTTAHKDHSKQTTQTTKPTSTLMMSGVNRSTNNKKTVSPSKKVDTLQTR</sequence>
<keyword evidence="9" id="KW-0723">Serine/threonine-protein kinase</keyword>
<dbReference type="CDD" id="cd14014">
    <property type="entry name" value="STKc_PknB_like"/>
    <property type="match status" value="1"/>
</dbReference>
<name>A0A1M4Y451_9BACL</name>
<dbReference type="PANTHER" id="PTHR43671:SF13">
    <property type="entry name" value="SERINE_THREONINE-PROTEIN KINASE NEK2"/>
    <property type="match status" value="1"/>
</dbReference>
<gene>
    <name evidence="9" type="ORF">SAMN05444392_10631</name>
</gene>
<dbReference type="Pfam" id="PF00069">
    <property type="entry name" value="Pkinase"/>
    <property type="match status" value="1"/>
</dbReference>
<dbReference type="GO" id="GO:0005524">
    <property type="term" value="F:ATP binding"/>
    <property type="evidence" value="ECO:0007669"/>
    <property type="project" value="UniProtKB-KW"/>
</dbReference>
<evidence type="ECO:0000256" key="4">
    <source>
        <dbReference type="ARBA" id="ARBA00022777"/>
    </source>
</evidence>
<dbReference type="InterPro" id="IPR050660">
    <property type="entry name" value="NEK_Ser/Thr_kinase"/>
</dbReference>
<keyword evidence="2" id="KW-0808">Transferase</keyword>
<accession>A0A1M4Y451</accession>
<dbReference type="Gene3D" id="1.10.510.10">
    <property type="entry name" value="Transferase(Phosphotransferase) domain 1"/>
    <property type="match status" value="1"/>
</dbReference>
<keyword evidence="10" id="KW-1185">Reference proteome</keyword>
<dbReference type="SUPFAM" id="SSF56112">
    <property type="entry name" value="Protein kinase-like (PK-like)"/>
    <property type="match status" value="1"/>
</dbReference>
<dbReference type="PROSITE" id="PS50011">
    <property type="entry name" value="PROTEIN_KINASE_DOM"/>
    <property type="match status" value="1"/>
</dbReference>
<feature type="compositionally biased region" description="Polar residues" evidence="6">
    <location>
        <begin position="402"/>
        <end position="424"/>
    </location>
</feature>
<keyword evidence="7" id="KW-1133">Transmembrane helix</keyword>
<evidence type="ECO:0000259" key="8">
    <source>
        <dbReference type="PROSITE" id="PS50011"/>
    </source>
</evidence>
<dbReference type="AlphaFoldDB" id="A0A1M4Y451"/>
<keyword evidence="3" id="KW-0547">Nucleotide-binding</keyword>
<dbReference type="InterPro" id="IPR011009">
    <property type="entry name" value="Kinase-like_dom_sf"/>
</dbReference>
<dbReference type="InterPro" id="IPR000719">
    <property type="entry name" value="Prot_kinase_dom"/>
</dbReference>
<feature type="domain" description="Protein kinase" evidence="8">
    <location>
        <begin position="7"/>
        <end position="251"/>
    </location>
</feature>
<dbReference type="STRING" id="112248.SAMN05444392_10631"/>
<evidence type="ECO:0000256" key="2">
    <source>
        <dbReference type="ARBA" id="ARBA00022679"/>
    </source>
</evidence>
<feature type="compositionally biased region" description="Basic and acidic residues" evidence="6">
    <location>
        <begin position="355"/>
        <end position="385"/>
    </location>
</feature>
<evidence type="ECO:0000256" key="6">
    <source>
        <dbReference type="SAM" id="MobiDB-lite"/>
    </source>
</evidence>
<evidence type="ECO:0000256" key="3">
    <source>
        <dbReference type="ARBA" id="ARBA00022741"/>
    </source>
</evidence>
<keyword evidence="4 9" id="KW-0418">Kinase</keyword>
<dbReference type="RefSeq" id="WP_073154872.1">
    <property type="nucleotide sequence ID" value="NZ_FQVL01000006.1"/>
</dbReference>
<dbReference type="OrthoDB" id="9788659at2"/>
<reference evidence="9 10" key="1">
    <citation type="submission" date="2016-11" db="EMBL/GenBank/DDBJ databases">
        <authorList>
            <person name="Jaros S."/>
            <person name="Januszkiewicz K."/>
            <person name="Wedrychowicz H."/>
        </authorList>
    </citation>
    <scope>NUCLEOTIDE SEQUENCE [LARGE SCALE GENOMIC DNA]</scope>
    <source>
        <strain evidence="9 10">DSM 44666</strain>
    </source>
</reference>